<organism evidence="1 2">
    <name type="scientific">Coemansia nantahalensis</name>
    <dbReference type="NCBI Taxonomy" id="2789366"/>
    <lineage>
        <taxon>Eukaryota</taxon>
        <taxon>Fungi</taxon>
        <taxon>Fungi incertae sedis</taxon>
        <taxon>Zoopagomycota</taxon>
        <taxon>Kickxellomycotina</taxon>
        <taxon>Kickxellomycetes</taxon>
        <taxon>Kickxellales</taxon>
        <taxon>Kickxellaceae</taxon>
        <taxon>Coemansia</taxon>
    </lineage>
</organism>
<gene>
    <name evidence="1" type="ORF">IWQ57_001130</name>
</gene>
<protein>
    <submittedName>
        <fullName evidence="1">Uncharacterized protein</fullName>
    </submittedName>
</protein>
<evidence type="ECO:0000313" key="1">
    <source>
        <dbReference type="EMBL" id="KAJ2773791.1"/>
    </source>
</evidence>
<sequence>DAIARWNRMHGRSVNWVPGTDHAGISMQSVVEKQLARTTGLTRHDLGRSAFVDEVWKWKREHGSRIKEQTTRIGASLNWDAEFFTMDPRHSQVVRDAFVRLYDAGLIYRATKMVNWSCALQSVISDIEVRLRFAKPRVDKLPTDGRVLLEVPGHRSKVEFGVLHTVEFPVVDPPAGGPCVLRVETTRPETMLGDVALAISSGDTRYQVFGPDGTVVDDSRFGVHTGKTRWEVRRAVVDSLTAAGAYRGSRDAEQSVVSRCSRSGDIIEPMLMPQWYLRCGGLAQRADELVAQGAIELLPAQQRAAWHRWMSGIEDWCVSRQLWWGHRIPVYQVDWHGGCVRSVWVAAASEDEAKAKALAQLSAKEKAALPEGGADAVSSVRPDEDVLDTWFSSALLPLTVFNYDSARGTALEPADATPGSGRAMLSSVLETGQDILFFWVARMAMLCTHFSQVAPFGAVLLHPMVRDAQGRKMSKSLGNIIDPMDVINGAGLDKLEATLERGHLSPQERSRSMRELKRQFPKGMERFGADALRMTLLLYTQQTQQISMSVDSVKASYHFCNKLWNTFRFVQIHSQRLGVEAREAAGMCGIERAQLTVFDRALLSRLGGMLRTYHHAMGTYRLAVAAEALRDFVQRDLCDRYIEVCKIALFGNADATGQDPVVVAKLLLGALDIVLRALHPFMPFLSEELWQRHARSGAAEELSVMECMWPAADGGIDAHDARAEDESSVIFGIVSGIRSLKQQAGWTDAGAAGDGARITVVVSEHECAARQARTIVEEHEECIRLAGDSEAAVVVVAPDVRVTCRMQRKRAPPAAAVARLEAELAKVQGTVASDGYRLHAPAAVKEADR</sequence>
<evidence type="ECO:0000313" key="2">
    <source>
        <dbReference type="Proteomes" id="UP001140234"/>
    </source>
</evidence>
<reference evidence="1" key="1">
    <citation type="submission" date="2022-07" db="EMBL/GenBank/DDBJ databases">
        <title>Phylogenomic reconstructions and comparative analyses of Kickxellomycotina fungi.</title>
        <authorList>
            <person name="Reynolds N.K."/>
            <person name="Stajich J.E."/>
            <person name="Barry K."/>
            <person name="Grigoriev I.V."/>
            <person name="Crous P."/>
            <person name="Smith M.E."/>
        </authorList>
    </citation>
    <scope>NUCLEOTIDE SEQUENCE</scope>
    <source>
        <strain evidence="1">CBS 109366</strain>
    </source>
</reference>
<feature type="non-terminal residue" evidence="1">
    <location>
        <position position="1"/>
    </location>
</feature>
<dbReference type="EMBL" id="JANBUJ010000177">
    <property type="protein sequence ID" value="KAJ2773791.1"/>
    <property type="molecule type" value="Genomic_DNA"/>
</dbReference>
<dbReference type="Proteomes" id="UP001140234">
    <property type="component" value="Unassembled WGS sequence"/>
</dbReference>
<comment type="caution">
    <text evidence="1">The sequence shown here is derived from an EMBL/GenBank/DDBJ whole genome shotgun (WGS) entry which is preliminary data.</text>
</comment>
<name>A0ACC1K5J2_9FUNG</name>
<keyword evidence="2" id="KW-1185">Reference proteome</keyword>
<accession>A0ACC1K5J2</accession>
<proteinExistence type="predicted"/>